<keyword evidence="2" id="KW-1185">Reference proteome</keyword>
<dbReference type="EMBL" id="JAZHXJ010000002">
    <property type="protein sequence ID" value="KAL1884272.1"/>
    <property type="molecule type" value="Genomic_DNA"/>
</dbReference>
<dbReference type="Proteomes" id="UP001586593">
    <property type="component" value="Unassembled WGS sequence"/>
</dbReference>
<sequence>MAKAKVAVETSLSGLRSSPQVTLTLNWLSSSSGLPSREVGGQVILTHAWTRQATSHQRAPTHLFLIFGDALPAHHCDPCTSSRSRSYFKYRVPPCRASWHSSDCFDFLFFNRYTLTVWTTSAYSFLIYPTGPPMCANAPRLSYEYFLPPEVYSACGCSLALVYACCEGCISLKWRPSAILRRRISIGLGFRSAPCHDLRLTRLRKKHLTPSTCACLSGHILLDAESIGIECILVRERPGRHHNIKAIRT</sequence>
<name>A0ABR3Y8U6_9PEZI</name>
<comment type="caution">
    <text evidence="1">The sequence shown here is derived from an EMBL/GenBank/DDBJ whole genome shotgun (WGS) entry which is preliminary data.</text>
</comment>
<reference evidence="1 2" key="1">
    <citation type="journal article" date="2024" name="Commun. Biol.">
        <title>Comparative genomic analysis of thermophilic fungi reveals convergent evolutionary adaptations and gene losses.</title>
        <authorList>
            <person name="Steindorff A.S."/>
            <person name="Aguilar-Pontes M.V."/>
            <person name="Robinson A.J."/>
            <person name="Andreopoulos B."/>
            <person name="LaButti K."/>
            <person name="Kuo A."/>
            <person name="Mondo S."/>
            <person name="Riley R."/>
            <person name="Otillar R."/>
            <person name="Haridas S."/>
            <person name="Lipzen A."/>
            <person name="Grimwood J."/>
            <person name="Schmutz J."/>
            <person name="Clum A."/>
            <person name="Reid I.D."/>
            <person name="Moisan M.C."/>
            <person name="Butler G."/>
            <person name="Nguyen T.T.M."/>
            <person name="Dewar K."/>
            <person name="Conant G."/>
            <person name="Drula E."/>
            <person name="Henrissat B."/>
            <person name="Hansel C."/>
            <person name="Singer S."/>
            <person name="Hutchinson M.I."/>
            <person name="de Vries R.P."/>
            <person name="Natvig D.O."/>
            <person name="Powell A.J."/>
            <person name="Tsang A."/>
            <person name="Grigoriev I.V."/>
        </authorList>
    </citation>
    <scope>NUCLEOTIDE SEQUENCE [LARGE SCALE GENOMIC DNA]</scope>
    <source>
        <strain evidence="1 2">ATCC 24622</strain>
    </source>
</reference>
<evidence type="ECO:0000313" key="2">
    <source>
        <dbReference type="Proteomes" id="UP001586593"/>
    </source>
</evidence>
<accession>A0ABR3Y8U6</accession>
<organism evidence="1 2">
    <name type="scientific">Phialemonium thermophilum</name>
    <dbReference type="NCBI Taxonomy" id="223376"/>
    <lineage>
        <taxon>Eukaryota</taxon>
        <taxon>Fungi</taxon>
        <taxon>Dikarya</taxon>
        <taxon>Ascomycota</taxon>
        <taxon>Pezizomycotina</taxon>
        <taxon>Sordariomycetes</taxon>
        <taxon>Sordariomycetidae</taxon>
        <taxon>Cephalothecales</taxon>
        <taxon>Cephalothecaceae</taxon>
        <taxon>Phialemonium</taxon>
    </lineage>
</organism>
<proteinExistence type="predicted"/>
<evidence type="ECO:0000313" key="1">
    <source>
        <dbReference type="EMBL" id="KAL1884272.1"/>
    </source>
</evidence>
<gene>
    <name evidence="1" type="ORF">VTK73DRAFT_3256</name>
</gene>
<protein>
    <submittedName>
        <fullName evidence="1">Uncharacterized protein</fullName>
    </submittedName>
</protein>